<dbReference type="RefSeq" id="WP_306728659.1">
    <property type="nucleotide sequence ID" value="NZ_JAVDDT010000006.1"/>
</dbReference>
<reference evidence="1 2" key="1">
    <citation type="submission" date="2023-08" db="EMBL/GenBank/DDBJ databases">
        <title>Whole-genome sequencing of halo(alkali)philic microorganisms from hypersaline lakes.</title>
        <authorList>
            <person name="Sorokin D.Y."/>
            <person name="Abbas B."/>
            <person name="Merkel A.Y."/>
        </authorList>
    </citation>
    <scope>NUCLEOTIDE SEQUENCE [LARGE SCALE GENOMIC DNA]</scope>
    <source>
        <strain evidence="1 2">AB-CW4</strain>
    </source>
</reference>
<evidence type="ECO:0000313" key="1">
    <source>
        <dbReference type="EMBL" id="MDQ2070161.1"/>
    </source>
</evidence>
<dbReference type="EMBL" id="JAVDDT010000006">
    <property type="protein sequence ID" value="MDQ2070161.1"/>
    <property type="molecule type" value="Genomic_DNA"/>
</dbReference>
<proteinExistence type="predicted"/>
<dbReference type="InterPro" id="IPR008969">
    <property type="entry name" value="CarboxyPept-like_regulatory"/>
</dbReference>
<dbReference type="SUPFAM" id="SSF49464">
    <property type="entry name" value="Carboxypeptidase regulatory domain-like"/>
    <property type="match status" value="1"/>
</dbReference>
<evidence type="ECO:0000313" key="2">
    <source>
        <dbReference type="Proteomes" id="UP001239019"/>
    </source>
</evidence>
<comment type="caution">
    <text evidence="1">The sequence shown here is derived from an EMBL/GenBank/DDBJ whole genome shotgun (WGS) entry which is preliminary data.</text>
</comment>
<accession>A0ABU0W840</accession>
<protein>
    <submittedName>
        <fullName evidence="1">Carboxypeptidase-like regulatory domain-containing protein</fullName>
    </submittedName>
</protein>
<name>A0ABU0W840_9GAMM</name>
<organism evidence="1 2">
    <name type="scientific">Natronospira bacteriovora</name>
    <dbReference type="NCBI Taxonomy" id="3069753"/>
    <lineage>
        <taxon>Bacteria</taxon>
        <taxon>Pseudomonadati</taxon>
        <taxon>Pseudomonadota</taxon>
        <taxon>Gammaproteobacteria</taxon>
        <taxon>Natronospirales</taxon>
        <taxon>Natronospiraceae</taxon>
        <taxon>Natronospira</taxon>
    </lineage>
</organism>
<gene>
    <name evidence="1" type="ORF">RBH19_09755</name>
</gene>
<dbReference type="Proteomes" id="UP001239019">
    <property type="component" value="Unassembled WGS sequence"/>
</dbReference>
<dbReference type="NCBIfam" id="NF033191">
    <property type="entry name" value="JDVT-CTERM"/>
    <property type="match status" value="1"/>
</dbReference>
<keyword evidence="2" id="KW-1185">Reference proteome</keyword>
<sequence>MYKPSKQTLSVFLLSLLLFALLASGQGISESRVSAPAITDPAFTAHGLQQGRILDSQGQAMAEVLIREPGGATVVSDEHGHFSLFIEATPEAGPLTVSAEGFHSSWLPLDSDGTATHHGDIYLRPADAWIEGAVHGLSGGATASLYLDSAGGESEGPFLVDADDQGVAVFRLPAQRHQVYTNVRLAARGNPVADYQPEPAIYLHEGGSRYTDVAFDVDVQPPQVIEVEQAISLLDPPIVYIFVRANPDDRGGSAELHYSEDPDFTDHAVAEQDFPAGEGDFVTINYMLPRRLDCDTNMFGRVQLTNDLGMSSEWVEFEFYTGRCPGDDPSLAGRCSLGGPDARFDPLLPLLLLTAAAALFRQRRQGLAGFRGNSRNG</sequence>